<comment type="caution">
    <text evidence="1">The sequence shown here is derived from an EMBL/GenBank/DDBJ whole genome shotgun (WGS) entry which is preliminary data.</text>
</comment>
<gene>
    <name evidence="1" type="ORF">VNO77_22482</name>
</gene>
<dbReference type="AlphaFoldDB" id="A0AAN9L2V4"/>
<keyword evidence="2" id="KW-1185">Reference proteome</keyword>
<evidence type="ECO:0000313" key="1">
    <source>
        <dbReference type="EMBL" id="KAK7328377.1"/>
    </source>
</evidence>
<dbReference type="Proteomes" id="UP001367508">
    <property type="component" value="Unassembled WGS sequence"/>
</dbReference>
<organism evidence="1 2">
    <name type="scientific">Canavalia gladiata</name>
    <name type="common">Sword bean</name>
    <name type="synonym">Dolichos gladiatus</name>
    <dbReference type="NCBI Taxonomy" id="3824"/>
    <lineage>
        <taxon>Eukaryota</taxon>
        <taxon>Viridiplantae</taxon>
        <taxon>Streptophyta</taxon>
        <taxon>Embryophyta</taxon>
        <taxon>Tracheophyta</taxon>
        <taxon>Spermatophyta</taxon>
        <taxon>Magnoliopsida</taxon>
        <taxon>eudicotyledons</taxon>
        <taxon>Gunneridae</taxon>
        <taxon>Pentapetalae</taxon>
        <taxon>rosids</taxon>
        <taxon>fabids</taxon>
        <taxon>Fabales</taxon>
        <taxon>Fabaceae</taxon>
        <taxon>Papilionoideae</taxon>
        <taxon>50 kb inversion clade</taxon>
        <taxon>NPAAA clade</taxon>
        <taxon>indigoferoid/millettioid clade</taxon>
        <taxon>Phaseoleae</taxon>
        <taxon>Canavalia</taxon>
    </lineage>
</organism>
<evidence type="ECO:0000313" key="2">
    <source>
        <dbReference type="Proteomes" id="UP001367508"/>
    </source>
</evidence>
<name>A0AAN9L2V4_CANGL</name>
<reference evidence="1 2" key="1">
    <citation type="submission" date="2024-01" db="EMBL/GenBank/DDBJ databases">
        <title>The genomes of 5 underutilized Papilionoideae crops provide insights into root nodulation and disease resistanc.</title>
        <authorList>
            <person name="Jiang F."/>
        </authorList>
    </citation>
    <scope>NUCLEOTIDE SEQUENCE [LARGE SCALE GENOMIC DNA]</scope>
    <source>
        <strain evidence="1">LVBAO_FW01</strain>
        <tissue evidence="1">Leaves</tissue>
    </source>
</reference>
<proteinExistence type="predicted"/>
<accession>A0AAN9L2V4</accession>
<sequence>MFGNSLVFYALIKATSFVNQIDISFLLICHSYFRSPESLSREEAASAFGDGFLLLRIRMKAKRATNFHRSRQHFGERLHTGWVIDHLDRKIRTGRQGGMLIKFQATPPSKDAYSLNNSRLVARVISKNIFKGKSCYDQGVKGFVQWSTGKMSDIVTRCLDIKSLGANANQNERNVVLLQRTSKFGRFQEAKWCQEDTKNMHIEDMHGSIRFSQARVNAMEETSEPKPDKEKETESLVPLKEERYAFLPCRPRSGSDCDYPSQCCVHEASQLATYGPAYLKQRWKIG</sequence>
<protein>
    <submittedName>
        <fullName evidence="1">Uncharacterized protein</fullName>
    </submittedName>
</protein>
<dbReference type="EMBL" id="JAYMYQ010000005">
    <property type="protein sequence ID" value="KAK7328377.1"/>
    <property type="molecule type" value="Genomic_DNA"/>
</dbReference>